<gene>
    <name evidence="5" type="ORF">GCM10011509_18560</name>
</gene>
<evidence type="ECO:0000259" key="4">
    <source>
        <dbReference type="Pfam" id="PF01814"/>
    </source>
</evidence>
<dbReference type="Pfam" id="PF00296">
    <property type="entry name" value="Bac_luciferase"/>
    <property type="match status" value="1"/>
</dbReference>
<feature type="compositionally biased region" description="Basic and acidic residues" evidence="2">
    <location>
        <begin position="330"/>
        <end position="348"/>
    </location>
</feature>
<dbReference type="InterPro" id="IPR036661">
    <property type="entry name" value="Luciferase-like_sf"/>
</dbReference>
<dbReference type="PANTHER" id="PTHR43244">
    <property type="match status" value="1"/>
</dbReference>
<feature type="domain" description="Hemerythrin-like" evidence="4">
    <location>
        <begin position="372"/>
        <end position="520"/>
    </location>
</feature>
<protein>
    <recommendedName>
        <fullName evidence="7">LLM class flavin-dependent oxidoreductase</fullName>
    </recommendedName>
</protein>
<organism evidence="5 6">
    <name type="scientific">Ornithinimicrobium pekingense</name>
    <dbReference type="NCBI Taxonomy" id="384677"/>
    <lineage>
        <taxon>Bacteria</taxon>
        <taxon>Bacillati</taxon>
        <taxon>Actinomycetota</taxon>
        <taxon>Actinomycetes</taxon>
        <taxon>Micrococcales</taxon>
        <taxon>Ornithinimicrobiaceae</taxon>
        <taxon>Ornithinimicrobium</taxon>
    </lineage>
</organism>
<evidence type="ECO:0008006" key="7">
    <source>
        <dbReference type="Google" id="ProtNLM"/>
    </source>
</evidence>
<evidence type="ECO:0000256" key="2">
    <source>
        <dbReference type="SAM" id="MobiDB-lite"/>
    </source>
</evidence>
<dbReference type="Pfam" id="PF01814">
    <property type="entry name" value="Hemerythrin"/>
    <property type="match status" value="1"/>
</dbReference>
<accession>A0ABQ2F7T8</accession>
<dbReference type="PANTHER" id="PTHR43244:SF1">
    <property type="entry name" value="5,10-METHYLENETETRAHYDROMETHANOPTERIN REDUCTASE"/>
    <property type="match status" value="1"/>
</dbReference>
<name>A0ABQ2F7T8_9MICO</name>
<dbReference type="CDD" id="cd12108">
    <property type="entry name" value="Hr-like"/>
    <property type="match status" value="1"/>
</dbReference>
<dbReference type="SUPFAM" id="SSF51679">
    <property type="entry name" value="Bacterial luciferase-like"/>
    <property type="match status" value="1"/>
</dbReference>
<feature type="compositionally biased region" description="Pro residues" evidence="2">
    <location>
        <begin position="350"/>
        <end position="362"/>
    </location>
</feature>
<comment type="caution">
    <text evidence="5">The sequence shown here is derived from an EMBL/GenBank/DDBJ whole genome shotgun (WGS) entry which is preliminary data.</text>
</comment>
<evidence type="ECO:0000256" key="1">
    <source>
        <dbReference type="ARBA" id="ARBA00023002"/>
    </source>
</evidence>
<dbReference type="Proteomes" id="UP000662111">
    <property type="component" value="Unassembled WGS sequence"/>
</dbReference>
<reference evidence="6" key="1">
    <citation type="journal article" date="2019" name="Int. J. Syst. Evol. Microbiol.">
        <title>The Global Catalogue of Microorganisms (GCM) 10K type strain sequencing project: providing services to taxonomists for standard genome sequencing and annotation.</title>
        <authorList>
            <consortium name="The Broad Institute Genomics Platform"/>
            <consortium name="The Broad Institute Genome Sequencing Center for Infectious Disease"/>
            <person name="Wu L."/>
            <person name="Ma J."/>
        </authorList>
    </citation>
    <scope>NUCLEOTIDE SEQUENCE [LARGE SCALE GENOMIC DNA]</scope>
    <source>
        <strain evidence="6">CGMCC 1.5362</strain>
    </source>
</reference>
<dbReference type="InterPro" id="IPR012312">
    <property type="entry name" value="Hemerythrin-like"/>
</dbReference>
<dbReference type="RefSeq" id="WP_022921293.1">
    <property type="nucleotide sequence ID" value="NZ_BMLB01000003.1"/>
</dbReference>
<dbReference type="EMBL" id="BMLB01000003">
    <property type="protein sequence ID" value="GGK70404.1"/>
    <property type="molecule type" value="Genomic_DNA"/>
</dbReference>
<dbReference type="InterPro" id="IPR011251">
    <property type="entry name" value="Luciferase-like_dom"/>
</dbReference>
<evidence type="ECO:0000259" key="3">
    <source>
        <dbReference type="Pfam" id="PF00296"/>
    </source>
</evidence>
<feature type="region of interest" description="Disordered" evidence="2">
    <location>
        <begin position="294"/>
        <end position="364"/>
    </location>
</feature>
<keyword evidence="6" id="KW-1185">Reference proteome</keyword>
<keyword evidence="1" id="KW-0560">Oxidoreductase</keyword>
<evidence type="ECO:0000313" key="5">
    <source>
        <dbReference type="EMBL" id="GGK70404.1"/>
    </source>
</evidence>
<dbReference type="InterPro" id="IPR050564">
    <property type="entry name" value="F420-G6PD/mer"/>
</dbReference>
<feature type="domain" description="Luciferase-like" evidence="3">
    <location>
        <begin position="18"/>
        <end position="224"/>
    </location>
</feature>
<sequence length="530" mass="56219">MTDYGHDIRLGIFPTPDAAAPHRAVELAVVADTSGIDLVTVQDHPYNARQVDTWTLLSWIAARTSSVRVGPNVASLPLRQPVVLARAVATLDLLSGGRADLGLGTGAFWDAIVAAGGPRRAPGEAVDALVEAVEVIRQVWRGEGSVRVDGEHYRVRGLHAGPAPAGDPALWVGAYGPRMQRVTGRLADGWLPSMAYLPPEGLGEANARIDEAALRAGRAPQDVVRLYNVHGRLGTGERGSGGLHGSAADWAEQLAELALGHGMSTFILATDDADTVRVLGEEVGPALRDLVEAGRSGATGAGPEKTVLPGGAGRPASGVTTAPLGGEVRPTPDDGTRLTGRLDWDEPSRPSAPTPPGAPAAYPPERLAAPQHLIDVHDHLRGELARVRDVVDQVRRGHLEVGQARSVINTMAMRQNAWTLGAFCQSYCRAVTGHHTLEDRSVFPHLRRAEPTVGPVLDRLEEEHEVIADVLDRLDRALVALAAQDAYGQAGRGALDELAHSVDLLTDTLLSHLSYEERELSGPLARHGFA</sequence>
<dbReference type="Gene3D" id="1.20.120.520">
    <property type="entry name" value="nmb1532 protein domain like"/>
    <property type="match status" value="1"/>
</dbReference>
<dbReference type="Gene3D" id="3.20.20.30">
    <property type="entry name" value="Luciferase-like domain"/>
    <property type="match status" value="1"/>
</dbReference>
<proteinExistence type="predicted"/>
<evidence type="ECO:0000313" key="6">
    <source>
        <dbReference type="Proteomes" id="UP000662111"/>
    </source>
</evidence>